<feature type="chain" id="PRO_5005584284" description="Secreted protein" evidence="1">
    <location>
        <begin position="23"/>
        <end position="78"/>
    </location>
</feature>
<dbReference type="EMBL" id="KQ415924">
    <property type="protein sequence ID" value="KOF99636.1"/>
    <property type="molecule type" value="Genomic_DNA"/>
</dbReference>
<sequence>MFSSITQVLLDFLLLFAKKTQVVPYCGKYFAVVNYLPVKFQEETVLELNFQKPYKHYEGCCICAHICIMGQHVCRPYI</sequence>
<accession>A0A0L8IDW1</accession>
<proteinExistence type="predicted"/>
<reference evidence="2" key="1">
    <citation type="submission" date="2015-07" db="EMBL/GenBank/DDBJ databases">
        <title>MeaNS - Measles Nucleotide Surveillance Program.</title>
        <authorList>
            <person name="Tran T."/>
            <person name="Druce J."/>
        </authorList>
    </citation>
    <scope>NUCLEOTIDE SEQUENCE</scope>
    <source>
        <strain evidence="2">UCB-OBI-ISO-001</strain>
        <tissue evidence="2">Gonad</tissue>
    </source>
</reference>
<evidence type="ECO:0008006" key="3">
    <source>
        <dbReference type="Google" id="ProtNLM"/>
    </source>
</evidence>
<protein>
    <recommendedName>
        <fullName evidence="3">Secreted protein</fullName>
    </recommendedName>
</protein>
<gene>
    <name evidence="2" type="ORF">OCBIM_22014085mg</name>
</gene>
<evidence type="ECO:0000256" key="1">
    <source>
        <dbReference type="SAM" id="SignalP"/>
    </source>
</evidence>
<feature type="signal peptide" evidence="1">
    <location>
        <begin position="1"/>
        <end position="22"/>
    </location>
</feature>
<evidence type="ECO:0000313" key="2">
    <source>
        <dbReference type="EMBL" id="KOF99636.1"/>
    </source>
</evidence>
<organism evidence="2">
    <name type="scientific">Octopus bimaculoides</name>
    <name type="common">California two-spotted octopus</name>
    <dbReference type="NCBI Taxonomy" id="37653"/>
    <lineage>
        <taxon>Eukaryota</taxon>
        <taxon>Metazoa</taxon>
        <taxon>Spiralia</taxon>
        <taxon>Lophotrochozoa</taxon>
        <taxon>Mollusca</taxon>
        <taxon>Cephalopoda</taxon>
        <taxon>Coleoidea</taxon>
        <taxon>Octopodiformes</taxon>
        <taxon>Octopoda</taxon>
        <taxon>Incirrata</taxon>
        <taxon>Octopodidae</taxon>
        <taxon>Octopus</taxon>
    </lineage>
</organism>
<dbReference type="AlphaFoldDB" id="A0A0L8IDW1"/>
<keyword evidence="1" id="KW-0732">Signal</keyword>
<name>A0A0L8IDW1_OCTBM</name>